<reference evidence="8 9" key="1">
    <citation type="journal article" date="2014" name="Nat. Commun.">
        <title>Molecular traces of alternative social organization in a termite genome.</title>
        <authorList>
            <person name="Terrapon N."/>
            <person name="Li C."/>
            <person name="Robertson H.M."/>
            <person name="Ji L."/>
            <person name="Meng X."/>
            <person name="Booth W."/>
            <person name="Chen Z."/>
            <person name="Childers C.P."/>
            <person name="Glastad K.M."/>
            <person name="Gokhale K."/>
            <person name="Gowin J."/>
            <person name="Gronenberg W."/>
            <person name="Hermansen R.A."/>
            <person name="Hu H."/>
            <person name="Hunt B.G."/>
            <person name="Huylmans A.K."/>
            <person name="Khalil S.M."/>
            <person name="Mitchell R.D."/>
            <person name="Munoz-Torres M.C."/>
            <person name="Mustard J.A."/>
            <person name="Pan H."/>
            <person name="Reese J.T."/>
            <person name="Scharf M.E."/>
            <person name="Sun F."/>
            <person name="Vogel H."/>
            <person name="Xiao J."/>
            <person name="Yang W."/>
            <person name="Yang Z."/>
            <person name="Yang Z."/>
            <person name="Zhou J."/>
            <person name="Zhu J."/>
            <person name="Brent C.S."/>
            <person name="Elsik C.G."/>
            <person name="Goodisman M.A."/>
            <person name="Liberles D.A."/>
            <person name="Roe R.M."/>
            <person name="Vargo E.L."/>
            <person name="Vilcinskas A."/>
            <person name="Wang J."/>
            <person name="Bornberg-Bauer E."/>
            <person name="Korb J."/>
            <person name="Zhang G."/>
            <person name="Liebig J."/>
        </authorList>
    </citation>
    <scope>NUCLEOTIDE SEQUENCE [LARGE SCALE GENOMIC DNA]</scope>
    <source>
        <tissue evidence="8">Whole organism</tissue>
    </source>
</reference>
<dbReference type="GO" id="GO:0016020">
    <property type="term" value="C:membrane"/>
    <property type="evidence" value="ECO:0007669"/>
    <property type="project" value="UniProtKB-SubCell"/>
</dbReference>
<dbReference type="eggNOG" id="KOG0439">
    <property type="taxonomic scope" value="Eukaryota"/>
</dbReference>
<keyword evidence="2 6" id="KW-0812">Transmembrane</keyword>
<dbReference type="Pfam" id="PF00635">
    <property type="entry name" value="Motile_Sperm"/>
    <property type="match status" value="1"/>
</dbReference>
<evidence type="ECO:0000259" key="7">
    <source>
        <dbReference type="Pfam" id="PF00635"/>
    </source>
</evidence>
<comment type="subcellular location">
    <subcellularLocation>
        <location evidence="1">Membrane</location>
        <topology evidence="1">Multi-pass membrane protein</topology>
    </subcellularLocation>
</comment>
<evidence type="ECO:0000256" key="1">
    <source>
        <dbReference type="ARBA" id="ARBA00004141"/>
    </source>
</evidence>
<feature type="domain" description="MSP" evidence="7">
    <location>
        <begin position="14"/>
        <end position="100"/>
    </location>
</feature>
<evidence type="ECO:0000256" key="5">
    <source>
        <dbReference type="ARBA" id="ARBA00070425"/>
    </source>
</evidence>
<dbReference type="InterPro" id="IPR039283">
    <property type="entry name" value="MOSPD1/3"/>
</dbReference>
<keyword evidence="9" id="KW-1185">Reference proteome</keyword>
<feature type="transmembrane region" description="Helical" evidence="6">
    <location>
        <begin position="157"/>
        <end position="175"/>
    </location>
</feature>
<evidence type="ECO:0000313" key="9">
    <source>
        <dbReference type="Proteomes" id="UP000027135"/>
    </source>
</evidence>
<dbReference type="OrthoDB" id="10022288at2759"/>
<evidence type="ECO:0000256" key="2">
    <source>
        <dbReference type="ARBA" id="ARBA00022692"/>
    </source>
</evidence>
<evidence type="ECO:0000256" key="6">
    <source>
        <dbReference type="SAM" id="Phobius"/>
    </source>
</evidence>
<dbReference type="EMBL" id="KK852618">
    <property type="protein sequence ID" value="KDR20152.1"/>
    <property type="molecule type" value="Genomic_DNA"/>
</dbReference>
<evidence type="ECO:0000313" key="8">
    <source>
        <dbReference type="EMBL" id="KDR20152.1"/>
    </source>
</evidence>
<dbReference type="STRING" id="136037.A0A067RBE0"/>
<dbReference type="InterPro" id="IPR008962">
    <property type="entry name" value="PapD-like_sf"/>
</dbReference>
<organism evidence="8 9">
    <name type="scientific">Zootermopsis nevadensis</name>
    <name type="common">Dampwood termite</name>
    <dbReference type="NCBI Taxonomy" id="136037"/>
    <lineage>
        <taxon>Eukaryota</taxon>
        <taxon>Metazoa</taxon>
        <taxon>Ecdysozoa</taxon>
        <taxon>Arthropoda</taxon>
        <taxon>Hexapoda</taxon>
        <taxon>Insecta</taxon>
        <taxon>Pterygota</taxon>
        <taxon>Neoptera</taxon>
        <taxon>Polyneoptera</taxon>
        <taxon>Dictyoptera</taxon>
        <taxon>Blattodea</taxon>
        <taxon>Blattoidea</taxon>
        <taxon>Termitoidae</taxon>
        <taxon>Termopsidae</taxon>
        <taxon>Zootermopsis</taxon>
    </lineage>
</organism>
<protein>
    <recommendedName>
        <fullName evidence="5">Motile sperm domain-containing protein 3</fullName>
    </recommendedName>
</protein>
<name>A0A067RBE0_ZOONE</name>
<dbReference type="SUPFAM" id="SSF49354">
    <property type="entry name" value="PapD-like"/>
    <property type="match status" value="1"/>
</dbReference>
<keyword evidence="3 6" id="KW-1133">Transmembrane helix</keyword>
<dbReference type="Gene3D" id="2.60.40.10">
    <property type="entry name" value="Immunoglobulins"/>
    <property type="match status" value="1"/>
</dbReference>
<sequence>MQSGVVQVPVFVYPSPITFYLEDQSTHKQVLTLYNPYDFPIRFRVLCTAPNKYTVVDPEGSIRPKFCIDIVVRHSAISPANCNVTDKFRIYLQNHTTKQSIGKQDVAATLLPGKQSGPVLDHEVFQRLPPRLDLSAAGSLQQPFDARDYRQGRVQTPNYVVVVAAIVCILALLLPTQGDEDTRFPTYLHLTSHLKLVFAYVLGLVTMVILRPS</sequence>
<dbReference type="AlphaFoldDB" id="A0A067RBE0"/>
<feature type="transmembrane region" description="Helical" evidence="6">
    <location>
        <begin position="187"/>
        <end position="210"/>
    </location>
</feature>
<gene>
    <name evidence="8" type="ORF">L798_05640</name>
</gene>
<accession>A0A067RBE0</accession>
<dbReference type="FunFam" id="2.60.40.10:FF:000676">
    <property type="entry name" value="motile sperm domain-containing protein 3"/>
    <property type="match status" value="1"/>
</dbReference>
<dbReference type="PANTHER" id="PTHR34441:SF1">
    <property type="entry name" value="MOTILE SPERM DOMAIN-CONTAINING 1"/>
    <property type="match status" value="1"/>
</dbReference>
<dbReference type="GO" id="GO:0005737">
    <property type="term" value="C:cytoplasm"/>
    <property type="evidence" value="ECO:0007669"/>
    <property type="project" value="TreeGrafter"/>
</dbReference>
<dbReference type="OMA" id="VYNPYEF"/>
<dbReference type="InterPro" id="IPR013783">
    <property type="entry name" value="Ig-like_fold"/>
</dbReference>
<dbReference type="PANTHER" id="PTHR34441">
    <property type="entry name" value="MOTILE SPERM DOMAIN-CONTAINING PROTEIN 1"/>
    <property type="match status" value="1"/>
</dbReference>
<proteinExistence type="predicted"/>
<evidence type="ECO:0000256" key="4">
    <source>
        <dbReference type="ARBA" id="ARBA00023136"/>
    </source>
</evidence>
<keyword evidence="4 6" id="KW-0472">Membrane</keyword>
<dbReference type="Proteomes" id="UP000027135">
    <property type="component" value="Unassembled WGS sequence"/>
</dbReference>
<dbReference type="InterPro" id="IPR000535">
    <property type="entry name" value="MSP_dom"/>
</dbReference>
<dbReference type="InParanoid" id="A0A067RBE0"/>
<evidence type="ECO:0000256" key="3">
    <source>
        <dbReference type="ARBA" id="ARBA00022989"/>
    </source>
</evidence>